<evidence type="ECO:0000256" key="1">
    <source>
        <dbReference type="ARBA" id="ARBA00022670"/>
    </source>
</evidence>
<dbReference type="PANTHER" id="PTHR37984">
    <property type="entry name" value="PROTEIN CBG26694"/>
    <property type="match status" value="1"/>
</dbReference>
<comment type="caution">
    <text evidence="14">The sequence shown here is derived from an EMBL/GenBank/DDBJ whole genome shotgun (WGS) entry which is preliminary data.</text>
</comment>
<organism evidence="14 15">
    <name type="scientific">Electrophorus voltai</name>
    <dbReference type="NCBI Taxonomy" id="2609070"/>
    <lineage>
        <taxon>Eukaryota</taxon>
        <taxon>Metazoa</taxon>
        <taxon>Chordata</taxon>
        <taxon>Craniata</taxon>
        <taxon>Vertebrata</taxon>
        <taxon>Euteleostomi</taxon>
        <taxon>Actinopterygii</taxon>
        <taxon>Neopterygii</taxon>
        <taxon>Teleostei</taxon>
        <taxon>Ostariophysi</taxon>
        <taxon>Gymnotiformes</taxon>
        <taxon>Gymnotoidei</taxon>
        <taxon>Gymnotidae</taxon>
        <taxon>Electrophorus</taxon>
    </lineage>
</organism>
<keyword evidence="6" id="KW-0229">DNA integration</keyword>
<evidence type="ECO:0000313" key="15">
    <source>
        <dbReference type="Proteomes" id="UP001239994"/>
    </source>
</evidence>
<dbReference type="GO" id="GO:0003964">
    <property type="term" value="F:RNA-directed DNA polymerase activity"/>
    <property type="evidence" value="ECO:0007669"/>
    <property type="project" value="UniProtKB-KW"/>
</dbReference>
<evidence type="ECO:0000256" key="5">
    <source>
        <dbReference type="ARBA" id="ARBA00022842"/>
    </source>
</evidence>
<evidence type="ECO:0000256" key="7">
    <source>
        <dbReference type="ARBA" id="ARBA00022918"/>
    </source>
</evidence>
<evidence type="ECO:0000256" key="4">
    <source>
        <dbReference type="ARBA" id="ARBA00022801"/>
    </source>
</evidence>
<evidence type="ECO:0000256" key="9">
    <source>
        <dbReference type="ARBA" id="ARBA00023125"/>
    </source>
</evidence>
<dbReference type="AlphaFoldDB" id="A0AAD8YTX4"/>
<keyword evidence="8" id="KW-0548">Nucleotidyltransferase</keyword>
<accession>A0AAD8YTX4</accession>
<dbReference type="InterPro" id="IPR050951">
    <property type="entry name" value="Retrovirus_Pol_polyprotein"/>
</dbReference>
<keyword evidence="3" id="KW-0064">Aspartyl protease</keyword>
<keyword evidence="8" id="KW-0239">DNA-directed DNA polymerase</keyword>
<keyword evidence="5" id="KW-0460">Magnesium</keyword>
<dbReference type="GO" id="GO:0006310">
    <property type="term" value="P:DNA recombination"/>
    <property type="evidence" value="ECO:0007669"/>
    <property type="project" value="UniProtKB-KW"/>
</dbReference>
<dbReference type="GO" id="GO:0003887">
    <property type="term" value="F:DNA-directed DNA polymerase activity"/>
    <property type="evidence" value="ECO:0007669"/>
    <property type="project" value="UniProtKB-KW"/>
</dbReference>
<evidence type="ECO:0000256" key="3">
    <source>
        <dbReference type="ARBA" id="ARBA00022750"/>
    </source>
</evidence>
<keyword evidence="15" id="KW-1185">Reference proteome</keyword>
<dbReference type="GO" id="GO:0003677">
    <property type="term" value="F:DNA binding"/>
    <property type="evidence" value="ECO:0007669"/>
    <property type="project" value="UniProtKB-KW"/>
</dbReference>
<keyword evidence="10" id="KW-0233">DNA recombination</keyword>
<dbReference type="Gene3D" id="1.10.340.70">
    <property type="match status" value="1"/>
</dbReference>
<dbReference type="GO" id="GO:0006508">
    <property type="term" value="P:proteolysis"/>
    <property type="evidence" value="ECO:0007669"/>
    <property type="project" value="UniProtKB-KW"/>
</dbReference>
<dbReference type="Pfam" id="PF24626">
    <property type="entry name" value="SH3_Tf2-1"/>
    <property type="match status" value="1"/>
</dbReference>
<dbReference type="Pfam" id="PF17921">
    <property type="entry name" value="Integrase_H2C2"/>
    <property type="match status" value="1"/>
</dbReference>
<dbReference type="InterPro" id="IPR056924">
    <property type="entry name" value="SH3_Tf2-1"/>
</dbReference>
<dbReference type="GO" id="GO:0015074">
    <property type="term" value="P:DNA integration"/>
    <property type="evidence" value="ECO:0007669"/>
    <property type="project" value="UniProtKB-KW"/>
</dbReference>
<keyword evidence="7" id="KW-0695">RNA-directed DNA polymerase</keyword>
<evidence type="ECO:0000256" key="11">
    <source>
        <dbReference type="ARBA" id="ARBA00039658"/>
    </source>
</evidence>
<evidence type="ECO:0000259" key="13">
    <source>
        <dbReference type="Pfam" id="PF24626"/>
    </source>
</evidence>
<evidence type="ECO:0000259" key="12">
    <source>
        <dbReference type="Pfam" id="PF17921"/>
    </source>
</evidence>
<gene>
    <name evidence="14" type="ORF">P4O66_003178</name>
</gene>
<feature type="domain" description="Integrase zinc-binding" evidence="12">
    <location>
        <begin position="76"/>
        <end position="116"/>
    </location>
</feature>
<keyword evidence="1" id="KW-0645">Protease</keyword>
<evidence type="ECO:0000256" key="6">
    <source>
        <dbReference type="ARBA" id="ARBA00022908"/>
    </source>
</evidence>
<dbReference type="GO" id="GO:0004190">
    <property type="term" value="F:aspartic-type endopeptidase activity"/>
    <property type="evidence" value="ECO:0007669"/>
    <property type="project" value="UniProtKB-KW"/>
</dbReference>
<name>A0AAD8YTX4_9TELE</name>
<dbReference type="InterPro" id="IPR041588">
    <property type="entry name" value="Integrase_H2C2"/>
</dbReference>
<keyword evidence="2" id="KW-0479">Metal-binding</keyword>
<evidence type="ECO:0000256" key="2">
    <source>
        <dbReference type="ARBA" id="ARBA00022723"/>
    </source>
</evidence>
<evidence type="ECO:0000256" key="10">
    <source>
        <dbReference type="ARBA" id="ARBA00023172"/>
    </source>
</evidence>
<evidence type="ECO:0000313" key="14">
    <source>
        <dbReference type="EMBL" id="KAK1785799.1"/>
    </source>
</evidence>
<reference evidence="14" key="1">
    <citation type="submission" date="2023-03" db="EMBL/GenBank/DDBJ databases">
        <title>Electrophorus voltai genome.</title>
        <authorList>
            <person name="Bian C."/>
        </authorList>
    </citation>
    <scope>NUCLEOTIDE SEQUENCE</scope>
    <source>
        <strain evidence="14">CB-2022</strain>
        <tissue evidence="14">Muscle</tissue>
    </source>
</reference>
<feature type="domain" description="Tf2-1-like SH3-like" evidence="13">
    <location>
        <begin position="183"/>
        <end position="242"/>
    </location>
</feature>
<proteinExistence type="predicted"/>
<protein>
    <recommendedName>
        <fullName evidence="11">Gypsy retrotransposon integrase-like protein 1</fullName>
    </recommendedName>
</protein>
<evidence type="ECO:0000256" key="8">
    <source>
        <dbReference type="ARBA" id="ARBA00022932"/>
    </source>
</evidence>
<sequence>MCRLGEKNVRVLSGQHHAEAQSSSQEPVFSPSCFLATVTWDVEHSIEATKPHLHCPPNRLYVPIKYRSDLNTSVGMGHPGLMHMAQLLTTRYWWLAMHKDMVKYVASCIDCACGKTPHTPPAGYKPLLYPWNPPTSDQPVVKRWCRHSKQVWEETHQRLRSTIVAYKRKVDRRLGMTPQFGPGQRVWVATKDGRVGPSGKLRARYEGPYPITGQVNKVTYRIGLPGHSHASTAFHVSALKPVVEGPLSEEESPSEAPS</sequence>
<dbReference type="GO" id="GO:0046872">
    <property type="term" value="F:metal ion binding"/>
    <property type="evidence" value="ECO:0007669"/>
    <property type="project" value="UniProtKB-KW"/>
</dbReference>
<dbReference type="Proteomes" id="UP001239994">
    <property type="component" value="Unassembled WGS sequence"/>
</dbReference>
<keyword evidence="4" id="KW-0378">Hydrolase</keyword>
<dbReference type="EMBL" id="JAROKS010000025">
    <property type="protein sequence ID" value="KAK1785799.1"/>
    <property type="molecule type" value="Genomic_DNA"/>
</dbReference>
<keyword evidence="8" id="KW-0808">Transferase</keyword>
<dbReference type="PANTHER" id="PTHR37984:SF5">
    <property type="entry name" value="PROTEIN NYNRIN-LIKE"/>
    <property type="match status" value="1"/>
</dbReference>
<keyword evidence="9" id="KW-0238">DNA-binding</keyword>